<dbReference type="EMBL" id="VUKA01000001">
    <property type="protein sequence ID" value="KAA2214406.1"/>
    <property type="molecule type" value="Genomic_DNA"/>
</dbReference>
<keyword evidence="1" id="KW-0472">Membrane</keyword>
<dbReference type="Pfam" id="PF10003">
    <property type="entry name" value="DUF2244"/>
    <property type="match status" value="1"/>
</dbReference>
<keyword evidence="1" id="KW-0812">Transmembrane</keyword>
<evidence type="ECO:0000256" key="1">
    <source>
        <dbReference type="SAM" id="Phobius"/>
    </source>
</evidence>
<feature type="transmembrane region" description="Helical" evidence="1">
    <location>
        <begin position="55"/>
        <end position="72"/>
    </location>
</feature>
<keyword evidence="3" id="KW-1185">Reference proteome</keyword>
<name>A0A5B2TIU2_9PROT</name>
<comment type="caution">
    <text evidence="2">The sequence shown here is derived from an EMBL/GenBank/DDBJ whole genome shotgun (WGS) entry which is preliminary data.</text>
</comment>
<dbReference type="AlphaFoldDB" id="A0A5B2TIU2"/>
<organism evidence="2 3">
    <name type="scientific">Teichococcus oryzae</name>
    <dbReference type="NCBI Taxonomy" id="1608942"/>
    <lineage>
        <taxon>Bacteria</taxon>
        <taxon>Pseudomonadati</taxon>
        <taxon>Pseudomonadota</taxon>
        <taxon>Alphaproteobacteria</taxon>
        <taxon>Acetobacterales</taxon>
        <taxon>Roseomonadaceae</taxon>
        <taxon>Roseomonas</taxon>
    </lineage>
</organism>
<sequence length="169" mass="18720">MSAMPETGPEPPLFEAVSTPPRSLRPLALAVLAVLCVGWPLVGGVVFMLIGAWPVVPFLGLESALVLFGVMLHHRWSGRAWEVISIGPARLSVRWRDGRGRQDEAVLDPYWVHVELCDRRGLTLVQRDRRVPVGRFLSAEEKADLAAALRQALAAYRQPVFDNPQLRAP</sequence>
<reference evidence="2 3" key="1">
    <citation type="journal article" date="2015" name="Int. J. Syst. Evol. Microbiol.">
        <title>Roseomonas oryzae sp. nov., isolated from paddy rhizosphere soil.</title>
        <authorList>
            <person name="Ramaprasad E.V."/>
            <person name="Sasikala Ch."/>
            <person name="Ramana Ch.V."/>
        </authorList>
    </citation>
    <scope>NUCLEOTIDE SEQUENCE [LARGE SCALE GENOMIC DNA]</scope>
    <source>
        <strain evidence="2 3">KCTC 42542</strain>
    </source>
</reference>
<protein>
    <submittedName>
        <fullName evidence="2">DUF2244 domain-containing protein</fullName>
    </submittedName>
</protein>
<evidence type="ECO:0000313" key="3">
    <source>
        <dbReference type="Proteomes" id="UP000322110"/>
    </source>
</evidence>
<evidence type="ECO:0000313" key="2">
    <source>
        <dbReference type="EMBL" id="KAA2214406.1"/>
    </source>
</evidence>
<dbReference type="Proteomes" id="UP000322110">
    <property type="component" value="Unassembled WGS sequence"/>
</dbReference>
<dbReference type="InterPro" id="IPR019253">
    <property type="entry name" value="DUF2244_TM"/>
</dbReference>
<keyword evidence="1" id="KW-1133">Transmembrane helix</keyword>
<proteinExistence type="predicted"/>
<accession>A0A5B2TIU2</accession>
<gene>
    <name evidence="2" type="ORF">F0Q34_01345</name>
</gene>
<feature type="transmembrane region" description="Helical" evidence="1">
    <location>
        <begin position="27"/>
        <end position="49"/>
    </location>
</feature>